<name>A0ABT2P9Q4_9MICO</name>
<keyword evidence="2" id="KW-1185">Reference proteome</keyword>
<dbReference type="Gene3D" id="3.40.50.150">
    <property type="entry name" value="Vaccinia Virus protein VP39"/>
    <property type="match status" value="1"/>
</dbReference>
<dbReference type="EMBL" id="JAODOR010000004">
    <property type="protein sequence ID" value="MCT9001323.1"/>
    <property type="molecule type" value="Genomic_DNA"/>
</dbReference>
<reference evidence="1 2" key="1">
    <citation type="journal article" date="2024" name="Int. J. Syst. Evol. Microbiol.">
        <title>Microbacterium memoriense sp. nov., a member of the Actinomycetota from marine beach sediment of the north coast of Portugal.</title>
        <authorList>
            <person name="Santos J.D.N.D."/>
            <person name="Klimek D."/>
            <person name="Calusinska M."/>
            <person name="Lobo-da-Cunha A."/>
            <person name="Catita J."/>
            <person name="Goncalves H."/>
            <person name="Gonzalez I."/>
            <person name="Lage O.M."/>
        </authorList>
    </citation>
    <scope>NUCLEOTIDE SEQUENCE [LARGE SCALE GENOMIC DNA]</scope>
    <source>
        <strain evidence="1 2">PMIC_1C1B</strain>
    </source>
</reference>
<proteinExistence type="predicted"/>
<gene>
    <name evidence="1" type="ORF">N4R40_02935</name>
</gene>
<comment type="caution">
    <text evidence="1">The sequence shown here is derived from an EMBL/GenBank/DDBJ whole genome shotgun (WGS) entry which is preliminary data.</text>
</comment>
<accession>A0ABT2P9Q4</accession>
<dbReference type="Proteomes" id="UP001300496">
    <property type="component" value="Unassembled WGS sequence"/>
</dbReference>
<protein>
    <submittedName>
        <fullName evidence="1">Uncharacterized protein</fullName>
    </submittedName>
</protein>
<evidence type="ECO:0000313" key="2">
    <source>
        <dbReference type="Proteomes" id="UP001300496"/>
    </source>
</evidence>
<dbReference type="InterPro" id="IPR029063">
    <property type="entry name" value="SAM-dependent_MTases_sf"/>
</dbReference>
<organism evidence="1 2">
    <name type="scientific">Microbacterium memoriense</name>
    <dbReference type="NCBI Taxonomy" id="2978350"/>
    <lineage>
        <taxon>Bacteria</taxon>
        <taxon>Bacillati</taxon>
        <taxon>Actinomycetota</taxon>
        <taxon>Actinomycetes</taxon>
        <taxon>Micrococcales</taxon>
        <taxon>Microbacteriaceae</taxon>
        <taxon>Microbacterium</taxon>
    </lineage>
</organism>
<evidence type="ECO:0000313" key="1">
    <source>
        <dbReference type="EMBL" id="MCT9001323.1"/>
    </source>
</evidence>
<sequence>MCVVRGGRVADPRDDSEQVAWVRAALRMLRDDPRFDGTAVQTLDAKGWDGIALAIVV</sequence>
<dbReference type="RefSeq" id="WP_261605877.1">
    <property type="nucleotide sequence ID" value="NZ_JAODOR010000004.1"/>
</dbReference>